<dbReference type="SUPFAM" id="SSF46689">
    <property type="entry name" value="Homeodomain-like"/>
    <property type="match status" value="1"/>
</dbReference>
<organism evidence="4 6">
    <name type="scientific">Phormidium nigroviride PCC 7112</name>
    <dbReference type="NCBI Taxonomy" id="179408"/>
    <lineage>
        <taxon>Bacteria</taxon>
        <taxon>Bacillati</taxon>
        <taxon>Cyanobacteriota</taxon>
        <taxon>Cyanophyceae</taxon>
        <taxon>Oscillatoriophycideae</taxon>
        <taxon>Oscillatoriales</taxon>
        <taxon>Oscillatoriaceae</taxon>
        <taxon>Phormidium</taxon>
    </lineage>
</organism>
<dbReference type="OrthoDB" id="5511915at2"/>
<proteinExistence type="predicted"/>
<dbReference type="Pfam" id="PF13384">
    <property type="entry name" value="HTH_23"/>
    <property type="match status" value="1"/>
</dbReference>
<dbReference type="Proteomes" id="UP000010478">
    <property type="component" value="Chromosome"/>
</dbReference>
<evidence type="ECO:0000313" key="5">
    <source>
        <dbReference type="EMBL" id="AFZ09518.1"/>
    </source>
</evidence>
<keyword evidence="1" id="KW-0175">Coiled coil</keyword>
<evidence type="ECO:0000256" key="1">
    <source>
        <dbReference type="SAM" id="Coils"/>
    </source>
</evidence>
<dbReference type="Pfam" id="PF13592">
    <property type="entry name" value="HTH_33"/>
    <property type="match status" value="1"/>
</dbReference>
<dbReference type="PANTHER" id="PTHR46564:SF1">
    <property type="entry name" value="TRANSPOSASE"/>
    <property type="match status" value="1"/>
</dbReference>
<dbReference type="InterPro" id="IPR047655">
    <property type="entry name" value="Transpos_IS630-like"/>
</dbReference>
<name>K9VHL9_9CYAN</name>
<feature type="domain" description="Tc1-like transposase DDE" evidence="2">
    <location>
        <begin position="181"/>
        <end position="339"/>
    </location>
</feature>
<dbReference type="AlphaFoldDB" id="K9VHL9"/>
<gene>
    <name evidence="4" type="ORF">Osc7112_2572</name>
    <name evidence="5" type="ORF">Osc7112_5270</name>
</gene>
<dbReference type="GO" id="GO:0003676">
    <property type="term" value="F:nucleic acid binding"/>
    <property type="evidence" value="ECO:0007669"/>
    <property type="project" value="InterPro"/>
</dbReference>
<dbReference type="RefSeq" id="WP_015176282.1">
    <property type="nucleotide sequence ID" value="NC_019729.1"/>
</dbReference>
<dbReference type="InterPro" id="IPR009057">
    <property type="entry name" value="Homeodomain-like_sf"/>
</dbReference>
<dbReference type="Gene3D" id="1.10.1270.10">
    <property type="entry name" value="TrpR-like"/>
    <property type="match status" value="1"/>
</dbReference>
<dbReference type="PANTHER" id="PTHR46564">
    <property type="entry name" value="TRANSPOSASE"/>
    <property type="match status" value="1"/>
</dbReference>
<sequence length="370" mass="43630">MPAKNHLNSKQIDQLQKALKEEEKANIRERILILLLLNDGKTQSKIAEFLGCSINKVSYWCMKGDPDNLESLIDERMKGNHKKATDQYIEILLETIEKDPQELGYDFGRWTAQRLATYLEESTGIKLSGGQVRRILKQKKYVYIWAKYSLESKRNPEKRTAFKIKIAEYLKTEKESPERLQVWFWDESGFSLRVTRRKNWCKKGSRKKVRGDRRKGRVNVMGGVRNSDKKRWVEFLKKGNSYNFYQVLKLFYEELINEWVSAGHQASEFAKKGAKIVIVLDNASFHKKEEYLQIIETEMPNLHLEFLPEYSPDYNLIELVWHSAKEYIANRLFTSIEELEYLLHRLLNEGQLIIKWNRKIKNKGNACITV</sequence>
<dbReference type="EMBL" id="CP003614">
    <property type="protein sequence ID" value="AFZ09518.1"/>
    <property type="molecule type" value="Genomic_DNA"/>
</dbReference>
<dbReference type="eggNOG" id="COG3415">
    <property type="taxonomic scope" value="Bacteria"/>
</dbReference>
<evidence type="ECO:0000313" key="6">
    <source>
        <dbReference type="Proteomes" id="UP000010478"/>
    </source>
</evidence>
<dbReference type="eggNOG" id="COG3335">
    <property type="taxonomic scope" value="Bacteria"/>
</dbReference>
<evidence type="ECO:0000259" key="3">
    <source>
        <dbReference type="Pfam" id="PF13592"/>
    </source>
</evidence>
<dbReference type="InterPro" id="IPR038116">
    <property type="entry name" value="TrpR-like_sf"/>
</dbReference>
<feature type="coiled-coil region" evidence="1">
    <location>
        <begin position="5"/>
        <end position="32"/>
    </location>
</feature>
<evidence type="ECO:0000313" key="4">
    <source>
        <dbReference type="EMBL" id="AFZ06992.1"/>
    </source>
</evidence>
<dbReference type="Pfam" id="PF13358">
    <property type="entry name" value="DDE_3"/>
    <property type="match status" value="1"/>
</dbReference>
<dbReference type="NCBIfam" id="NF033545">
    <property type="entry name" value="transpos_IS630"/>
    <property type="match status" value="1"/>
</dbReference>
<feature type="domain" description="Winged helix-turn helix" evidence="3">
    <location>
        <begin position="106"/>
        <end position="163"/>
    </location>
</feature>
<dbReference type="InterPro" id="IPR025959">
    <property type="entry name" value="Winged_HTH_dom"/>
</dbReference>
<accession>K9VHL9</accession>
<dbReference type="HOGENOM" id="CLU_841494_0_0_3"/>
<dbReference type="EMBL" id="CP003614">
    <property type="protein sequence ID" value="AFZ06992.1"/>
    <property type="molecule type" value="Genomic_DNA"/>
</dbReference>
<evidence type="ECO:0000259" key="2">
    <source>
        <dbReference type="Pfam" id="PF13358"/>
    </source>
</evidence>
<protein>
    <submittedName>
        <fullName evidence="4">Transposase</fullName>
    </submittedName>
</protein>
<dbReference type="Gene3D" id="3.30.420.10">
    <property type="entry name" value="Ribonuclease H-like superfamily/Ribonuclease H"/>
    <property type="match status" value="1"/>
</dbReference>
<dbReference type="KEGG" id="oni:Osc7112_5270"/>
<dbReference type="InterPro" id="IPR038717">
    <property type="entry name" value="Tc1-like_DDE_dom"/>
</dbReference>
<dbReference type="STRING" id="179408.Osc7112_2572"/>
<dbReference type="KEGG" id="oni:Osc7112_2572"/>
<dbReference type="InterPro" id="IPR036397">
    <property type="entry name" value="RNaseH_sf"/>
</dbReference>
<dbReference type="PATRIC" id="fig|179408.3.peg.3152"/>
<reference evidence="4 6" key="1">
    <citation type="submission" date="2012-05" db="EMBL/GenBank/DDBJ databases">
        <title>Finished chromosome of genome of Oscillatoria sp. PCC 7112.</title>
        <authorList>
            <consortium name="US DOE Joint Genome Institute"/>
            <person name="Gugger M."/>
            <person name="Coursin T."/>
            <person name="Rippka R."/>
            <person name="Tandeau De Marsac N."/>
            <person name="Huntemann M."/>
            <person name="Wei C.-L."/>
            <person name="Han J."/>
            <person name="Detter J.C."/>
            <person name="Han C."/>
            <person name="Tapia R."/>
            <person name="Davenport K."/>
            <person name="Daligault H."/>
            <person name="Erkkila T."/>
            <person name="Gu W."/>
            <person name="Munk A.C.C."/>
            <person name="Teshima H."/>
            <person name="Xu Y."/>
            <person name="Chain P."/>
            <person name="Chen A."/>
            <person name="Krypides N."/>
            <person name="Mavromatis K."/>
            <person name="Markowitz V."/>
            <person name="Szeto E."/>
            <person name="Ivanova N."/>
            <person name="Mikhailova N."/>
            <person name="Ovchinnikova G."/>
            <person name="Pagani I."/>
            <person name="Pati A."/>
            <person name="Goodwin L."/>
            <person name="Peters L."/>
            <person name="Pitluck S."/>
            <person name="Woyke T."/>
            <person name="Kerfeld C."/>
        </authorList>
    </citation>
    <scope>NUCLEOTIDE SEQUENCE [LARGE SCALE GENOMIC DNA]</scope>
    <source>
        <strain evidence="4 6">PCC 7112</strain>
    </source>
</reference>
<keyword evidence="6" id="KW-1185">Reference proteome</keyword>